<dbReference type="InterPro" id="IPR042089">
    <property type="entry name" value="Peptidase_M13_dom_2"/>
</dbReference>
<reference evidence="15" key="1">
    <citation type="submission" date="2022-08" db="UniProtKB">
        <authorList>
            <consortium name="EnsemblMetazoa"/>
        </authorList>
    </citation>
    <scope>IDENTIFICATION</scope>
    <source>
        <strain evidence="15">Israel</strain>
    </source>
</reference>
<dbReference type="PANTHER" id="PTHR11733">
    <property type="entry name" value="ZINC METALLOPROTEASE FAMILY M13 NEPRILYSIN-RELATED"/>
    <property type="match status" value="1"/>
</dbReference>
<proteinExistence type="inferred from homology"/>
<feature type="compositionally biased region" description="Acidic residues" evidence="12">
    <location>
        <begin position="139"/>
        <end position="149"/>
    </location>
</feature>
<dbReference type="Gene3D" id="3.40.390.10">
    <property type="entry name" value="Collagenase (Catalytic Domain)"/>
    <property type="match status" value="1"/>
</dbReference>
<dbReference type="Gene3D" id="1.10.1380.10">
    <property type="entry name" value="Neutral endopeptidase , domain2"/>
    <property type="match status" value="2"/>
</dbReference>
<dbReference type="GO" id="GO:0016485">
    <property type="term" value="P:protein processing"/>
    <property type="evidence" value="ECO:0007669"/>
    <property type="project" value="TreeGrafter"/>
</dbReference>
<evidence type="ECO:0000256" key="1">
    <source>
        <dbReference type="ARBA" id="ARBA00001947"/>
    </source>
</evidence>
<evidence type="ECO:0000256" key="13">
    <source>
        <dbReference type="SAM" id="Phobius"/>
    </source>
</evidence>
<feature type="transmembrane region" description="Helical" evidence="13">
    <location>
        <begin position="38"/>
        <end position="61"/>
    </location>
</feature>
<dbReference type="GO" id="GO:0046872">
    <property type="term" value="F:metal ion binding"/>
    <property type="evidence" value="ECO:0007669"/>
    <property type="project" value="UniProtKB-KW"/>
</dbReference>
<feature type="domain" description="Peptidase M13 N-terminal" evidence="14">
    <location>
        <begin position="255"/>
        <end position="428"/>
    </location>
</feature>
<evidence type="ECO:0000256" key="11">
    <source>
        <dbReference type="ARBA" id="ARBA00023180"/>
    </source>
</evidence>
<keyword evidence="13" id="KW-0812">Transmembrane</keyword>
<comment type="cofactor">
    <cofactor evidence="1">
        <name>Zn(2+)</name>
        <dbReference type="ChEBI" id="CHEBI:29105"/>
    </cofactor>
</comment>
<dbReference type="InterPro" id="IPR000718">
    <property type="entry name" value="Peptidase_M13"/>
</dbReference>
<evidence type="ECO:0000256" key="10">
    <source>
        <dbReference type="ARBA" id="ARBA00023157"/>
    </source>
</evidence>
<dbReference type="EnsemblMetazoa" id="PPAI001385-RA">
    <property type="protein sequence ID" value="PPAI001385-PA"/>
    <property type="gene ID" value="PPAI001385"/>
</dbReference>
<keyword evidence="10" id="KW-1015">Disulfide bond</keyword>
<evidence type="ECO:0000256" key="2">
    <source>
        <dbReference type="ARBA" id="ARBA00004401"/>
    </source>
</evidence>
<evidence type="ECO:0000313" key="15">
    <source>
        <dbReference type="EnsemblMetazoa" id="PPAI001385-PA"/>
    </source>
</evidence>
<dbReference type="FunFam" id="3.40.390.10:FF:000076">
    <property type="entry name" value="membrane metallo-endopeptidase-like 1"/>
    <property type="match status" value="1"/>
</dbReference>
<dbReference type="PROSITE" id="PS51885">
    <property type="entry name" value="NEPRILYSIN"/>
    <property type="match status" value="1"/>
</dbReference>
<evidence type="ECO:0000256" key="5">
    <source>
        <dbReference type="ARBA" id="ARBA00022723"/>
    </source>
</evidence>
<dbReference type="VEuPathDB" id="VectorBase:PPAI001385"/>
<dbReference type="PANTHER" id="PTHR11733:SF238">
    <property type="entry name" value="FI07649P-RELATED"/>
    <property type="match status" value="1"/>
</dbReference>
<evidence type="ECO:0000256" key="3">
    <source>
        <dbReference type="ARBA" id="ARBA00007357"/>
    </source>
</evidence>
<evidence type="ECO:0000256" key="7">
    <source>
        <dbReference type="ARBA" id="ARBA00022833"/>
    </source>
</evidence>
<protein>
    <recommendedName>
        <fullName evidence="14">Peptidase M13 N-terminal domain-containing protein</fullName>
    </recommendedName>
</protein>
<name>A0A1B0D212_PHLPP</name>
<dbReference type="SUPFAM" id="SSF55486">
    <property type="entry name" value="Metalloproteases ('zincins'), catalytic domain"/>
    <property type="match status" value="1"/>
</dbReference>
<keyword evidence="13" id="KW-1133">Transmembrane helix</keyword>
<dbReference type="InterPro" id="IPR024079">
    <property type="entry name" value="MetalloPept_cat_dom_sf"/>
</dbReference>
<dbReference type="GO" id="GO:0004222">
    <property type="term" value="F:metalloendopeptidase activity"/>
    <property type="evidence" value="ECO:0007669"/>
    <property type="project" value="InterPro"/>
</dbReference>
<keyword evidence="4" id="KW-0645">Protease</keyword>
<evidence type="ECO:0000313" key="16">
    <source>
        <dbReference type="Proteomes" id="UP000092462"/>
    </source>
</evidence>
<evidence type="ECO:0000259" key="14">
    <source>
        <dbReference type="Pfam" id="PF05649"/>
    </source>
</evidence>
<dbReference type="AlphaFoldDB" id="A0A1B0D212"/>
<evidence type="ECO:0000256" key="9">
    <source>
        <dbReference type="ARBA" id="ARBA00023049"/>
    </source>
</evidence>
<evidence type="ECO:0000256" key="6">
    <source>
        <dbReference type="ARBA" id="ARBA00022801"/>
    </source>
</evidence>
<comment type="subcellular location">
    <subcellularLocation>
        <location evidence="2">Cell membrane</location>
        <topology evidence="2">Single-pass type II membrane protein</topology>
    </subcellularLocation>
</comment>
<keyword evidence="6" id="KW-0378">Hydrolase</keyword>
<dbReference type="EMBL" id="AJVK01022528">
    <property type="status" value="NOT_ANNOTATED_CDS"/>
    <property type="molecule type" value="Genomic_DNA"/>
</dbReference>
<feature type="region of interest" description="Disordered" evidence="12">
    <location>
        <begin position="139"/>
        <end position="160"/>
    </location>
</feature>
<dbReference type="VEuPathDB" id="VectorBase:PPAPM1_005582"/>
<dbReference type="GO" id="GO:0005886">
    <property type="term" value="C:plasma membrane"/>
    <property type="evidence" value="ECO:0007669"/>
    <property type="project" value="UniProtKB-SubCell"/>
</dbReference>
<evidence type="ECO:0000256" key="4">
    <source>
        <dbReference type="ARBA" id="ARBA00022670"/>
    </source>
</evidence>
<evidence type="ECO:0000256" key="12">
    <source>
        <dbReference type="SAM" id="MobiDB-lite"/>
    </source>
</evidence>
<keyword evidence="16" id="KW-1185">Reference proteome</keyword>
<keyword evidence="13" id="KW-0472">Membrane</keyword>
<dbReference type="Proteomes" id="UP000092462">
    <property type="component" value="Unassembled WGS sequence"/>
</dbReference>
<evidence type="ECO:0000256" key="8">
    <source>
        <dbReference type="ARBA" id="ARBA00022968"/>
    </source>
</evidence>
<comment type="similarity">
    <text evidence="3">Belongs to the peptidase M13 family.</text>
</comment>
<keyword evidence="5" id="KW-0479">Metal-binding</keyword>
<accession>A0A1B0D212</accession>
<dbReference type="InterPro" id="IPR008753">
    <property type="entry name" value="Peptidase_M13_N"/>
</dbReference>
<dbReference type="Pfam" id="PF05649">
    <property type="entry name" value="Peptidase_M13_N"/>
    <property type="match status" value="1"/>
</dbReference>
<keyword evidence="9" id="KW-0482">Metalloprotease</keyword>
<keyword evidence="7" id="KW-0862">Zinc</keyword>
<organism evidence="15 16">
    <name type="scientific">Phlebotomus papatasi</name>
    <name type="common">Sandfly</name>
    <dbReference type="NCBI Taxonomy" id="29031"/>
    <lineage>
        <taxon>Eukaryota</taxon>
        <taxon>Metazoa</taxon>
        <taxon>Ecdysozoa</taxon>
        <taxon>Arthropoda</taxon>
        <taxon>Hexapoda</taxon>
        <taxon>Insecta</taxon>
        <taxon>Pterygota</taxon>
        <taxon>Neoptera</taxon>
        <taxon>Endopterygota</taxon>
        <taxon>Diptera</taxon>
        <taxon>Nematocera</taxon>
        <taxon>Psychodoidea</taxon>
        <taxon>Psychodidae</taxon>
        <taxon>Phlebotomus</taxon>
        <taxon>Phlebotomus</taxon>
    </lineage>
</organism>
<keyword evidence="8" id="KW-0735">Signal-anchor</keyword>
<keyword evidence="11" id="KW-0325">Glycoprotein</keyword>
<sequence length="442" mass="50400">MRSIEWRYSDSGSYGDGCKLGVNRSTGRLQWCPGSRCIRFLVLIPATLLSIILICVLLTHFDMSKTVSHSSHNIITINTNPQNRNQAAEAEESQKKCHVIRFRVHEALDIGENDLLKDIRTSFIPSESVIVPPKCLNEDEDANENEESSSEATESQETVEELDVTIDTKDNSQLISLYHRFKRNINDTLREAEQDLLSTDKEGNKTTEEQQVSVEDKVPVGDFSSFWQENRATPASIRESQAQTMKQYMDLSVEPCEDFYQYTCGNWEKMNPIPKDKSIYDTFEKLRESLDSVLKELLESPIGYPPAIEPTEPITPEPTILLDNVQDLDVKARRAEKRVNGNVGGRKRRHQYHYEHADVADDAEIKAKQLYGSCMNHDLLVERGVAPLLELLDNLGGWPALNPLWNDSDFHWLNLTARLRVYNNDILIMEWSGIADKGLLYP</sequence>